<dbReference type="SUPFAM" id="SSF51735">
    <property type="entry name" value="NAD(P)-binding Rossmann-fold domains"/>
    <property type="match status" value="1"/>
</dbReference>
<evidence type="ECO:0000313" key="6">
    <source>
        <dbReference type="EMBL" id="PND48186.1"/>
    </source>
</evidence>
<accession>A0A2N8LDG6</accession>
<evidence type="ECO:0000256" key="3">
    <source>
        <dbReference type="ARBA" id="ARBA00023027"/>
    </source>
</evidence>
<dbReference type="GO" id="GO:0070403">
    <property type="term" value="F:NAD+ binding"/>
    <property type="evidence" value="ECO:0007669"/>
    <property type="project" value="InterPro"/>
</dbReference>
<dbReference type="InterPro" id="IPR036291">
    <property type="entry name" value="NAD(P)-bd_dom_sf"/>
</dbReference>
<keyword evidence="3" id="KW-0520">NAD</keyword>
<organism evidence="6 7">
    <name type="scientific">Streptococcus penaeicida</name>
    <dbReference type="NCBI Taxonomy" id="1765960"/>
    <lineage>
        <taxon>Bacteria</taxon>
        <taxon>Bacillati</taxon>
        <taxon>Bacillota</taxon>
        <taxon>Bacilli</taxon>
        <taxon>Lactobacillales</taxon>
        <taxon>Streptococcaceae</taxon>
        <taxon>Streptococcus</taxon>
    </lineage>
</organism>
<dbReference type="GO" id="GO:0042732">
    <property type="term" value="P:D-xylose metabolic process"/>
    <property type="evidence" value="ECO:0007669"/>
    <property type="project" value="InterPro"/>
</dbReference>
<dbReference type="Pfam" id="PF01370">
    <property type="entry name" value="Epimerase"/>
    <property type="match status" value="1"/>
</dbReference>
<keyword evidence="2" id="KW-0210">Decarboxylase</keyword>
<dbReference type="GO" id="GO:0005737">
    <property type="term" value="C:cytoplasm"/>
    <property type="evidence" value="ECO:0007669"/>
    <property type="project" value="TreeGrafter"/>
</dbReference>
<proteinExistence type="predicted"/>
<sequence>MDYKMISYSNSIVQRDLQTIISDHSIAWEKLNQKSVLITGANSMLATYMIYSLAYLNQIEDRNITIIASARNLEKAKLRFKDLVEDDKIILIQHDVNETLVYEGKVDFIVHAASNASPHFILTDPVGIIKANTLGTLNLLEFAKTKATENFLFMSTREIYGKAIQEVIDEEAYGAFDILESRACYPESKRMAETLLRSFSDQYQLPYTIARLAHVYGPGMEVANDGRIMSDLIHNVLLSEDIILKSDGSAERAFCYLSDATTALFLILLNGENGQAYNIANEDEPIMIRDLAKLLVETFPTKGLKVVFDIPQETSKAYSKMGRTRLSTKKLEAIGWQRQVSLKEGLIKTVESFEGN</sequence>
<dbReference type="GO" id="GO:0048040">
    <property type="term" value="F:UDP-glucuronate decarboxylase activity"/>
    <property type="evidence" value="ECO:0007669"/>
    <property type="project" value="TreeGrafter"/>
</dbReference>
<dbReference type="InterPro" id="IPR044516">
    <property type="entry name" value="UXS-like"/>
</dbReference>
<reference evidence="6 7" key="1">
    <citation type="submission" date="2015-12" db="EMBL/GenBank/DDBJ databases">
        <title>Streptococcus penaeicida sp. nov.</title>
        <authorList>
            <person name="Gomez-Gil B."/>
            <person name="Morales-Covarrubias M."/>
        </authorList>
    </citation>
    <scope>NUCLEOTIDE SEQUENCE [LARGE SCALE GENOMIC DNA]</scope>
    <source>
        <strain evidence="6 7">CAIM 1838</strain>
    </source>
</reference>
<dbReference type="PANTHER" id="PTHR43078:SF6">
    <property type="entry name" value="UDP-GLUCURONIC ACID DECARBOXYLASE 1"/>
    <property type="match status" value="1"/>
</dbReference>
<dbReference type="AlphaFoldDB" id="A0A2N8LDG6"/>
<evidence type="ECO:0000313" key="7">
    <source>
        <dbReference type="Proteomes" id="UP000235963"/>
    </source>
</evidence>
<evidence type="ECO:0000256" key="4">
    <source>
        <dbReference type="ARBA" id="ARBA00023239"/>
    </source>
</evidence>
<comment type="cofactor">
    <cofactor evidence="1">
        <name>NAD(+)</name>
        <dbReference type="ChEBI" id="CHEBI:57540"/>
    </cofactor>
</comment>
<keyword evidence="7" id="KW-1185">Reference proteome</keyword>
<name>A0A2N8LDG6_9STRE</name>
<dbReference type="PANTHER" id="PTHR43078">
    <property type="entry name" value="UDP-GLUCURONIC ACID DECARBOXYLASE-RELATED"/>
    <property type="match status" value="1"/>
</dbReference>
<evidence type="ECO:0000259" key="5">
    <source>
        <dbReference type="Pfam" id="PF01370"/>
    </source>
</evidence>
<feature type="domain" description="NAD-dependent epimerase/dehydratase" evidence="5">
    <location>
        <begin position="36"/>
        <end position="280"/>
    </location>
</feature>
<dbReference type="Gene3D" id="3.40.50.720">
    <property type="entry name" value="NAD(P)-binding Rossmann-like Domain"/>
    <property type="match status" value="1"/>
</dbReference>
<comment type="caution">
    <text evidence="6">The sequence shown here is derived from an EMBL/GenBank/DDBJ whole genome shotgun (WGS) entry which is preliminary data.</text>
</comment>
<evidence type="ECO:0000256" key="1">
    <source>
        <dbReference type="ARBA" id="ARBA00001911"/>
    </source>
</evidence>
<dbReference type="RefSeq" id="WP_102777048.1">
    <property type="nucleotide sequence ID" value="NZ_CBCSGP010000008.1"/>
</dbReference>
<dbReference type="InterPro" id="IPR001509">
    <property type="entry name" value="Epimerase_deHydtase"/>
</dbReference>
<keyword evidence="4" id="KW-0456">Lyase</keyword>
<dbReference type="EMBL" id="LOCM01000011">
    <property type="protein sequence ID" value="PND48186.1"/>
    <property type="molecule type" value="Genomic_DNA"/>
</dbReference>
<gene>
    <name evidence="6" type="ORF">AT575_02475</name>
</gene>
<dbReference type="Proteomes" id="UP000235963">
    <property type="component" value="Unassembled WGS sequence"/>
</dbReference>
<dbReference type="OrthoDB" id="9771073at2"/>
<protein>
    <submittedName>
        <fullName evidence="6">Nucleotide sugar dehydratase</fullName>
    </submittedName>
</protein>
<evidence type="ECO:0000256" key="2">
    <source>
        <dbReference type="ARBA" id="ARBA00022793"/>
    </source>
</evidence>